<comment type="similarity">
    <text evidence="1">Belongs to the SAPS family.</text>
</comment>
<dbReference type="EMBL" id="JARBJD010000231">
    <property type="protein sequence ID" value="KAK2946311.1"/>
    <property type="molecule type" value="Genomic_DNA"/>
</dbReference>
<evidence type="ECO:0000313" key="4">
    <source>
        <dbReference type="Proteomes" id="UP001281761"/>
    </source>
</evidence>
<dbReference type="InterPro" id="IPR016024">
    <property type="entry name" value="ARM-type_fold"/>
</dbReference>
<dbReference type="PANTHER" id="PTHR12634">
    <property type="entry name" value="SIT4 YEAST -ASSOCIATING PROTEIN-RELATED"/>
    <property type="match status" value="1"/>
</dbReference>
<proteinExistence type="inferred from homology"/>
<keyword evidence="2" id="KW-0131">Cell cycle</keyword>
<gene>
    <name evidence="3" type="ORF">BLNAU_18761</name>
</gene>
<evidence type="ECO:0000256" key="1">
    <source>
        <dbReference type="ARBA" id="ARBA00006180"/>
    </source>
</evidence>
<evidence type="ECO:0000313" key="3">
    <source>
        <dbReference type="EMBL" id="KAK2946311.1"/>
    </source>
</evidence>
<evidence type="ECO:0000256" key="2">
    <source>
        <dbReference type="ARBA" id="ARBA00023306"/>
    </source>
</evidence>
<keyword evidence="4" id="KW-1185">Reference proteome</keyword>
<organism evidence="3 4">
    <name type="scientific">Blattamonas nauphoetae</name>
    <dbReference type="NCBI Taxonomy" id="2049346"/>
    <lineage>
        <taxon>Eukaryota</taxon>
        <taxon>Metamonada</taxon>
        <taxon>Preaxostyla</taxon>
        <taxon>Oxymonadida</taxon>
        <taxon>Blattamonas</taxon>
    </lineage>
</organism>
<dbReference type="SUPFAM" id="SSF48371">
    <property type="entry name" value="ARM repeat"/>
    <property type="match status" value="1"/>
</dbReference>
<name>A0ABQ9X3H1_9EUKA</name>
<dbReference type="PANTHER" id="PTHR12634:SF8">
    <property type="entry name" value="FIERY MOUNTAIN, ISOFORM D"/>
    <property type="match status" value="1"/>
</dbReference>
<dbReference type="Proteomes" id="UP001281761">
    <property type="component" value="Unassembled WGS sequence"/>
</dbReference>
<accession>A0ABQ9X3H1</accession>
<sequence length="598" mass="68084">MEQDETSSDGDLSDLPVEDILQIPQFLDYCRELDQSILPIIEKKEFLDQLVSFSVRAPTQTDDLYRYMIPYVASQIFLTPSEKMLNIISDIELVMPVLSFMKDNSHIDPVFATNFRCILQCFIKSDVTENVKSFCENDGIQLLVKHISSFPICELTIDILNAMFSLNTNETLAEWIKDCGIIPLLLVQLEQDENITTPGNVAFIINSITGLFSQTHPSLLLDETESNTPLYSEDSLKKIVDFALDNQYERSSIGWTRSIQCVSILIDLVWNTRRETAETVMTGFFLASGKKYSTSDVNNCPLFLEVSILPYVPQFTAKLLVPPTNLSSTARCTLYELKVVVFLSSLIRSGFPVDGAFLTPQSSFDETESTPLTNLVDYFFKQTTSSIFLSELYTLFETILLSSNPTYRKNVPDSSPCPPSLIRPSLKSSLLLDSRLPMKIVDFYRNNKSQPHFITLNPYCIHFVQLIEDISSTLHDTFNANAVTNHFDTLRPTNTLPVLLSQMLSELDGWEEYIHGVVEIEVAKETMLQSERRSPPVVQEYRDVEETALLRHRMKNFTENKQFLIDPFAMSTNSENEHQIFEEIATNHSNFMKSFSLS</sequence>
<dbReference type="InterPro" id="IPR007587">
    <property type="entry name" value="SAPS"/>
</dbReference>
<reference evidence="3 4" key="1">
    <citation type="journal article" date="2022" name="bioRxiv">
        <title>Genomics of Preaxostyla Flagellates Illuminates Evolutionary Transitions and the Path Towards Mitochondrial Loss.</title>
        <authorList>
            <person name="Novak L.V.F."/>
            <person name="Treitli S.C."/>
            <person name="Pyrih J."/>
            <person name="Halakuc P."/>
            <person name="Pipaliya S.V."/>
            <person name="Vacek V."/>
            <person name="Brzon O."/>
            <person name="Soukal P."/>
            <person name="Eme L."/>
            <person name="Dacks J.B."/>
            <person name="Karnkowska A."/>
            <person name="Elias M."/>
            <person name="Hampl V."/>
        </authorList>
    </citation>
    <scope>NUCLEOTIDE SEQUENCE [LARGE SCALE GENOMIC DNA]</scope>
    <source>
        <strain evidence="3">NAU3</strain>
        <tissue evidence="3">Gut</tissue>
    </source>
</reference>
<protein>
    <submittedName>
        <fullName evidence="3">Uncharacterized protein</fullName>
    </submittedName>
</protein>
<comment type="caution">
    <text evidence="3">The sequence shown here is derived from an EMBL/GenBank/DDBJ whole genome shotgun (WGS) entry which is preliminary data.</text>
</comment>